<protein>
    <submittedName>
        <fullName evidence="2">Uncharacterized protein</fullName>
    </submittedName>
</protein>
<accession>A0ABY9BY22</accession>
<dbReference type="EMBL" id="CP126652">
    <property type="protein sequence ID" value="WJZ87542.1"/>
    <property type="molecule type" value="Genomic_DNA"/>
</dbReference>
<feature type="compositionally biased region" description="Low complexity" evidence="1">
    <location>
        <begin position="183"/>
        <end position="199"/>
    </location>
</feature>
<evidence type="ECO:0000256" key="1">
    <source>
        <dbReference type="SAM" id="MobiDB-lite"/>
    </source>
</evidence>
<evidence type="ECO:0000313" key="3">
    <source>
        <dbReference type="Proteomes" id="UP001227230"/>
    </source>
</evidence>
<sequence>MVCVQRDWMNVDMGVTMCESYGSRLSYISLSSEMLAEVDSAGEAFGKQQDTEHAVDNSWKGEYLPRKYDPDEAGDYLQRRYRIVLRSTMSPINVYLVSQFEEKFVKMNGTRPPLSFPFASGSGSNENSSTKAVISDSYRKGLEPQDEVNIIDVWKTNSANKIVNEPSGFDGLRISSTKLLDGSCSESKPSKSESSIGLHLGSSVGSLLSVESTEDRRTDDENTKNTGTDEVVAANVHQQHPSEESPLSTDKIVAHANEDIKIAGVKRKHIDYSDGVQTSAGNR</sequence>
<feature type="compositionally biased region" description="Basic and acidic residues" evidence="1">
    <location>
        <begin position="213"/>
        <end position="223"/>
    </location>
</feature>
<name>A0ABY9BY22_VITVI</name>
<keyword evidence="3" id="KW-1185">Reference proteome</keyword>
<dbReference type="Proteomes" id="UP001227230">
    <property type="component" value="Chromosome 5"/>
</dbReference>
<proteinExistence type="predicted"/>
<feature type="region of interest" description="Disordered" evidence="1">
    <location>
        <begin position="180"/>
        <end position="199"/>
    </location>
</feature>
<feature type="region of interest" description="Disordered" evidence="1">
    <location>
        <begin position="207"/>
        <end position="249"/>
    </location>
</feature>
<organism evidence="2 3">
    <name type="scientific">Vitis vinifera</name>
    <name type="common">Grape</name>
    <dbReference type="NCBI Taxonomy" id="29760"/>
    <lineage>
        <taxon>Eukaryota</taxon>
        <taxon>Viridiplantae</taxon>
        <taxon>Streptophyta</taxon>
        <taxon>Embryophyta</taxon>
        <taxon>Tracheophyta</taxon>
        <taxon>Spermatophyta</taxon>
        <taxon>Magnoliopsida</taxon>
        <taxon>eudicotyledons</taxon>
        <taxon>Gunneridae</taxon>
        <taxon>Pentapetalae</taxon>
        <taxon>rosids</taxon>
        <taxon>Vitales</taxon>
        <taxon>Vitaceae</taxon>
        <taxon>Viteae</taxon>
        <taxon>Vitis</taxon>
    </lineage>
</organism>
<gene>
    <name evidence="2" type="ORF">VitviT2T_006912</name>
</gene>
<evidence type="ECO:0000313" key="2">
    <source>
        <dbReference type="EMBL" id="WJZ87542.1"/>
    </source>
</evidence>
<reference evidence="2 3" key="1">
    <citation type="journal article" date="2023" name="Hortic Res">
        <title>The complete reference genome for grapevine (Vitis vinifera L.) genetics and breeding.</title>
        <authorList>
            <person name="Shi X."/>
            <person name="Cao S."/>
            <person name="Wang X."/>
            <person name="Huang S."/>
            <person name="Wang Y."/>
            <person name="Liu Z."/>
            <person name="Liu W."/>
            <person name="Leng X."/>
            <person name="Peng Y."/>
            <person name="Wang N."/>
            <person name="Wang Y."/>
            <person name="Ma Z."/>
            <person name="Xu X."/>
            <person name="Zhang F."/>
            <person name="Xue H."/>
            <person name="Zhong H."/>
            <person name="Wang Y."/>
            <person name="Zhang K."/>
            <person name="Velt A."/>
            <person name="Avia K."/>
            <person name="Holtgrawe D."/>
            <person name="Grimplet J."/>
            <person name="Matus J.T."/>
            <person name="Ware D."/>
            <person name="Wu X."/>
            <person name="Wang H."/>
            <person name="Liu C."/>
            <person name="Fang Y."/>
            <person name="Rustenholz C."/>
            <person name="Cheng Z."/>
            <person name="Xiao H."/>
            <person name="Zhou Y."/>
        </authorList>
    </citation>
    <scope>NUCLEOTIDE SEQUENCE [LARGE SCALE GENOMIC DNA]</scope>
    <source>
        <strain evidence="3">cv. Pinot noir / PN40024</strain>
        <tissue evidence="2">Leaf</tissue>
    </source>
</reference>